<gene>
    <name evidence="1" type="ORF">CJOHNSTONI_LOCUS6857</name>
</gene>
<sequence>MRGDKAEEGVGQMVMWRTGLVYVIYNTGGRHGSYTIVGGGDGSSYKGTPQMITYFLFCLKSLRATTTTDKSTEKRHYKNKRTGRFF</sequence>
<proteinExistence type="predicted"/>
<dbReference type="Proteomes" id="UP000746747">
    <property type="component" value="Unassembled WGS sequence"/>
</dbReference>
<dbReference type="AlphaFoldDB" id="A0A8J2MA15"/>
<keyword evidence="2" id="KW-1185">Reference proteome</keyword>
<comment type="caution">
    <text evidence="1">The sequence shown here is derived from an EMBL/GenBank/DDBJ whole genome shotgun (WGS) entry which is preliminary data.</text>
</comment>
<protein>
    <submittedName>
        <fullName evidence="1">Uncharacterized protein</fullName>
    </submittedName>
</protein>
<organism evidence="1 2">
    <name type="scientific">Cercopithifilaria johnstoni</name>
    <dbReference type="NCBI Taxonomy" id="2874296"/>
    <lineage>
        <taxon>Eukaryota</taxon>
        <taxon>Metazoa</taxon>
        <taxon>Ecdysozoa</taxon>
        <taxon>Nematoda</taxon>
        <taxon>Chromadorea</taxon>
        <taxon>Rhabditida</taxon>
        <taxon>Spirurina</taxon>
        <taxon>Spiruromorpha</taxon>
        <taxon>Filarioidea</taxon>
        <taxon>Onchocercidae</taxon>
        <taxon>Cercopithifilaria</taxon>
    </lineage>
</organism>
<evidence type="ECO:0000313" key="1">
    <source>
        <dbReference type="EMBL" id="CAG9536990.1"/>
    </source>
</evidence>
<accession>A0A8J2MA15</accession>
<dbReference type="EMBL" id="CAKAEH010001506">
    <property type="protein sequence ID" value="CAG9536990.1"/>
    <property type="molecule type" value="Genomic_DNA"/>
</dbReference>
<evidence type="ECO:0000313" key="2">
    <source>
        <dbReference type="Proteomes" id="UP000746747"/>
    </source>
</evidence>
<reference evidence="1" key="1">
    <citation type="submission" date="2021-09" db="EMBL/GenBank/DDBJ databases">
        <authorList>
            <consortium name="Pathogen Informatics"/>
        </authorList>
    </citation>
    <scope>NUCLEOTIDE SEQUENCE</scope>
</reference>
<name>A0A8J2MA15_9BILA</name>